<keyword evidence="2" id="KW-0067">ATP-binding</keyword>
<evidence type="ECO:0000256" key="1">
    <source>
        <dbReference type="ARBA" id="ARBA00023211"/>
    </source>
</evidence>
<keyword evidence="5" id="KW-1185">Reference proteome</keyword>
<sequence length="419" mass="46267">MTIDESGLTGAATQPQLHQPLGLAVLLRAGLAGTDLTPLGQSLLELTERHDDPCALLDLSLVLQIKQQRDAALAVQDLALRLRRHYRLKDATTAPPLRLLVLKAPGDLQANTPIECVLEGADDLQLEVLYLTGEPLADTPLPEHDLIFVAPSASDENAGVLAQMASLVQGSERRVLNRPERIGSTLRETAYALLGEAPGICMAHTVRVPRARLLDAAAGAFEPSSLVKGDYPFIVRPVGSHAGQGLVRVADRAELARYLEDHTAEEYYLAPFIDYSDADGLFRKYRIVLIEGRPFLCHMGISSHWMVHYPYPEMLAHPERRAEEAQMMATLDEDFARRHDQALRAIAEATGLDYVGFDCAETRDGRLLVFELATALVIHDMDDPQTFPYKRPQMHRVFAAFHAMLRRAAQRPEQGNAPA</sequence>
<keyword evidence="4" id="KW-0436">Ligase</keyword>
<dbReference type="Proteomes" id="UP001595457">
    <property type="component" value="Unassembled WGS sequence"/>
</dbReference>
<keyword evidence="2" id="KW-0547">Nucleotide-binding</keyword>
<reference evidence="5" key="1">
    <citation type="journal article" date="2019" name="Int. J. Syst. Evol. Microbiol.">
        <title>The Global Catalogue of Microorganisms (GCM) 10K type strain sequencing project: providing services to taxonomists for standard genome sequencing and annotation.</title>
        <authorList>
            <consortium name="The Broad Institute Genomics Platform"/>
            <consortium name="The Broad Institute Genome Sequencing Center for Infectious Disease"/>
            <person name="Wu L."/>
            <person name="Ma J."/>
        </authorList>
    </citation>
    <scope>NUCLEOTIDE SEQUENCE [LARGE SCALE GENOMIC DNA]</scope>
    <source>
        <strain evidence="5">KCTC 62195</strain>
    </source>
</reference>
<name>A0ABV7AT14_9GAMM</name>
<dbReference type="SUPFAM" id="SSF56059">
    <property type="entry name" value="Glutathione synthetase ATP-binding domain-like"/>
    <property type="match status" value="1"/>
</dbReference>
<accession>A0ABV7AT14</accession>
<dbReference type="PANTHER" id="PTHR21621">
    <property type="entry name" value="RIBOSOMAL PROTEIN S6 MODIFICATION PROTEIN"/>
    <property type="match status" value="1"/>
</dbReference>
<evidence type="ECO:0000256" key="2">
    <source>
        <dbReference type="PROSITE-ProRule" id="PRU00409"/>
    </source>
</evidence>
<comment type="caution">
    <text evidence="4">The sequence shown here is derived from an EMBL/GenBank/DDBJ whole genome shotgun (WGS) entry which is preliminary data.</text>
</comment>
<dbReference type="RefSeq" id="WP_377813822.1">
    <property type="nucleotide sequence ID" value="NZ_JBHRSJ010000012.1"/>
</dbReference>
<dbReference type="EMBL" id="JBHRSJ010000012">
    <property type="protein sequence ID" value="MFC2972195.1"/>
    <property type="molecule type" value="Genomic_DNA"/>
</dbReference>
<feature type="domain" description="ATP-grasp" evidence="3">
    <location>
        <begin position="198"/>
        <end position="409"/>
    </location>
</feature>
<dbReference type="PROSITE" id="PS50975">
    <property type="entry name" value="ATP_GRASP"/>
    <property type="match status" value="1"/>
</dbReference>
<gene>
    <name evidence="4" type="ORF">ACFOJE_08215</name>
</gene>
<protein>
    <submittedName>
        <fullName evidence="4">RimK family alpha-L-glutamate ligase</fullName>
    </submittedName>
</protein>
<dbReference type="GO" id="GO:0016874">
    <property type="term" value="F:ligase activity"/>
    <property type="evidence" value="ECO:0007669"/>
    <property type="project" value="UniProtKB-KW"/>
</dbReference>
<organism evidence="4 5">
    <name type="scientific">Azotobacter bryophylli</name>
    <dbReference type="NCBI Taxonomy" id="1986537"/>
    <lineage>
        <taxon>Bacteria</taxon>
        <taxon>Pseudomonadati</taxon>
        <taxon>Pseudomonadota</taxon>
        <taxon>Gammaproteobacteria</taxon>
        <taxon>Pseudomonadales</taxon>
        <taxon>Pseudomonadaceae</taxon>
        <taxon>Azotobacter</taxon>
    </lineage>
</organism>
<keyword evidence="1" id="KW-0464">Manganese</keyword>
<evidence type="ECO:0000313" key="4">
    <source>
        <dbReference type="EMBL" id="MFC2972195.1"/>
    </source>
</evidence>
<evidence type="ECO:0000259" key="3">
    <source>
        <dbReference type="PROSITE" id="PS50975"/>
    </source>
</evidence>
<proteinExistence type="predicted"/>
<evidence type="ECO:0000313" key="5">
    <source>
        <dbReference type="Proteomes" id="UP001595457"/>
    </source>
</evidence>
<dbReference type="Gene3D" id="3.30.470.20">
    <property type="entry name" value="ATP-grasp fold, B domain"/>
    <property type="match status" value="1"/>
</dbReference>
<dbReference type="PANTHER" id="PTHR21621:SF0">
    <property type="entry name" value="BETA-CITRYLGLUTAMATE SYNTHASE B-RELATED"/>
    <property type="match status" value="1"/>
</dbReference>
<dbReference type="InterPro" id="IPR011761">
    <property type="entry name" value="ATP-grasp"/>
</dbReference>